<dbReference type="EMBL" id="JARKIE010000456">
    <property type="protein sequence ID" value="KAJ7637473.1"/>
    <property type="molecule type" value="Genomic_DNA"/>
</dbReference>
<dbReference type="Proteomes" id="UP001221757">
    <property type="component" value="Unassembled WGS sequence"/>
</dbReference>
<name>A0AAD7FQF7_MYCRO</name>
<protein>
    <submittedName>
        <fullName evidence="1">Uncharacterized protein</fullName>
    </submittedName>
</protein>
<organism evidence="1 2">
    <name type="scientific">Mycena rosella</name>
    <name type="common">Pink bonnet</name>
    <name type="synonym">Agaricus rosellus</name>
    <dbReference type="NCBI Taxonomy" id="1033263"/>
    <lineage>
        <taxon>Eukaryota</taxon>
        <taxon>Fungi</taxon>
        <taxon>Dikarya</taxon>
        <taxon>Basidiomycota</taxon>
        <taxon>Agaricomycotina</taxon>
        <taxon>Agaricomycetes</taxon>
        <taxon>Agaricomycetidae</taxon>
        <taxon>Agaricales</taxon>
        <taxon>Marasmiineae</taxon>
        <taxon>Mycenaceae</taxon>
        <taxon>Mycena</taxon>
    </lineage>
</organism>
<comment type="caution">
    <text evidence="1">The sequence shown here is derived from an EMBL/GenBank/DDBJ whole genome shotgun (WGS) entry which is preliminary data.</text>
</comment>
<evidence type="ECO:0000313" key="2">
    <source>
        <dbReference type="Proteomes" id="UP001221757"/>
    </source>
</evidence>
<proteinExistence type="predicted"/>
<keyword evidence="2" id="KW-1185">Reference proteome</keyword>
<reference evidence="1" key="1">
    <citation type="submission" date="2023-03" db="EMBL/GenBank/DDBJ databases">
        <title>Massive genome expansion in bonnet fungi (Mycena s.s.) driven by repeated elements and novel gene families across ecological guilds.</title>
        <authorList>
            <consortium name="Lawrence Berkeley National Laboratory"/>
            <person name="Harder C.B."/>
            <person name="Miyauchi S."/>
            <person name="Viragh M."/>
            <person name="Kuo A."/>
            <person name="Thoen E."/>
            <person name="Andreopoulos B."/>
            <person name="Lu D."/>
            <person name="Skrede I."/>
            <person name="Drula E."/>
            <person name="Henrissat B."/>
            <person name="Morin E."/>
            <person name="Kohler A."/>
            <person name="Barry K."/>
            <person name="LaButti K."/>
            <person name="Morin E."/>
            <person name="Salamov A."/>
            <person name="Lipzen A."/>
            <person name="Mereny Z."/>
            <person name="Hegedus B."/>
            <person name="Baldrian P."/>
            <person name="Stursova M."/>
            <person name="Weitz H."/>
            <person name="Taylor A."/>
            <person name="Grigoriev I.V."/>
            <person name="Nagy L.G."/>
            <person name="Martin F."/>
            <person name="Kauserud H."/>
        </authorList>
    </citation>
    <scope>NUCLEOTIDE SEQUENCE</scope>
    <source>
        <strain evidence="1">CBHHK067</strain>
    </source>
</reference>
<evidence type="ECO:0000313" key="1">
    <source>
        <dbReference type="EMBL" id="KAJ7637473.1"/>
    </source>
</evidence>
<sequence length="557" mass="62499">MSPNLKGGLISAGDANQLQVLANASLQIDPGLWIQNVWSFVNDSEDYWDNARHSILSGFLGASLSPYDRPNTIYKFNPTLEILRDFWPPPTGLQTGNYVELFDGHAIWDRPFEGQGLPNPQNTSVLAVVMSILFPVLTTSRPAVIGLDGTNNLLSYIRVMMRSRSSYEVLRTALDDANITLLWDAIMEYLRCGSLSYTTERTLEVMCDFYQWLYQTYDLMDINNRSELDRYSESLPQFNESTLLALEPPHVCPPYHSILALVKTRILLSLMNRKTKIFERLDKGEIMAFSPEFHERLAERWRLLRGIPLADAEASESFTIRRSPQNVVPTQSDWDESIAFLSHPLLSESSLGELGGVLENDPNFDFKDCGDAVQKGAQYLNLLFTVSSRLHDANAVVHAEFLEACASRAPPYSALNILTNHVGVPALNILLAHPTHRNRFANSIQALMKVRSPTREQTMTWQHLLRESSILGVTLKPPEPFSPTIRAYGDSYDQTAVLVIKGALREYASSIRESSDAATSMKERVQDRLNDLDALLNQLRTVGAIPVNEQIVPEAGV</sequence>
<accession>A0AAD7FQF7</accession>
<gene>
    <name evidence="1" type="ORF">B0H17DRAFT_1217067</name>
</gene>
<dbReference type="AlphaFoldDB" id="A0AAD7FQF7"/>